<feature type="transmembrane region" description="Helical" evidence="12">
    <location>
        <begin position="26"/>
        <end position="49"/>
    </location>
</feature>
<dbReference type="GO" id="GO:0009675">
    <property type="term" value="F:high-affinity sulfate:proton symporter activity"/>
    <property type="evidence" value="ECO:0007669"/>
    <property type="project" value="TreeGrafter"/>
</dbReference>
<evidence type="ECO:0000256" key="4">
    <source>
        <dbReference type="ARBA" id="ARBA00022519"/>
    </source>
</evidence>
<evidence type="ECO:0000256" key="9">
    <source>
        <dbReference type="ARBA" id="ARBA00023136"/>
    </source>
</evidence>
<keyword evidence="3" id="KW-1003">Cell membrane</keyword>
<evidence type="ECO:0000256" key="1">
    <source>
        <dbReference type="ARBA" id="ARBA00004141"/>
    </source>
</evidence>
<keyword evidence="6 12" id="KW-0812">Transmembrane</keyword>
<reference evidence="13" key="1">
    <citation type="submission" date="2024-05" db="EMBL/GenBank/DDBJ databases">
        <title>Genome sequencing of novel strain.</title>
        <authorList>
            <person name="Ganbat D."/>
            <person name="Ganbat S."/>
            <person name="Lee S.-J."/>
        </authorList>
    </citation>
    <scope>NUCLEOTIDE SEQUENCE</scope>
    <source>
        <strain evidence="13">SMD15-11</strain>
    </source>
</reference>
<dbReference type="GO" id="GO:0019344">
    <property type="term" value="P:cysteine biosynthetic process"/>
    <property type="evidence" value="ECO:0007669"/>
    <property type="project" value="UniProtKB-KW"/>
</dbReference>
<dbReference type="RefSeq" id="WP_369599979.1">
    <property type="nucleotide sequence ID" value="NZ_CP154858.1"/>
</dbReference>
<keyword evidence="4" id="KW-0997">Cell inner membrane</keyword>
<evidence type="ECO:0000256" key="6">
    <source>
        <dbReference type="ARBA" id="ARBA00022692"/>
    </source>
</evidence>
<dbReference type="InterPro" id="IPR050480">
    <property type="entry name" value="CysZ-like"/>
</dbReference>
<dbReference type="GO" id="GO:0000103">
    <property type="term" value="P:sulfate assimilation"/>
    <property type="evidence" value="ECO:0007669"/>
    <property type="project" value="TreeGrafter"/>
</dbReference>
<feature type="transmembrane region" description="Helical" evidence="12">
    <location>
        <begin position="139"/>
        <end position="158"/>
    </location>
</feature>
<dbReference type="InterPro" id="IPR059112">
    <property type="entry name" value="CysZ/EI24"/>
</dbReference>
<comment type="subcellular location">
    <subcellularLocation>
        <location evidence="1">Membrane</location>
        <topology evidence="1">Multi-pass membrane protein</topology>
    </subcellularLocation>
</comment>
<keyword evidence="5" id="KW-0028">Amino-acid biosynthesis</keyword>
<evidence type="ECO:0000256" key="2">
    <source>
        <dbReference type="ARBA" id="ARBA00022448"/>
    </source>
</evidence>
<feature type="compositionally biased region" description="Low complexity" evidence="11">
    <location>
        <begin position="253"/>
        <end position="268"/>
    </location>
</feature>
<evidence type="ECO:0000313" key="13">
    <source>
        <dbReference type="EMBL" id="XDT70938.1"/>
    </source>
</evidence>
<keyword evidence="8" id="KW-0764">Sulfate transport</keyword>
<dbReference type="PANTHER" id="PTHR37468:SF1">
    <property type="entry name" value="SULFATE TRANSPORTER CYSZ"/>
    <property type="match status" value="1"/>
</dbReference>
<organism evidence="13">
    <name type="scientific">Thermohahella caldifontis</name>
    <dbReference type="NCBI Taxonomy" id="3142973"/>
    <lineage>
        <taxon>Bacteria</taxon>
        <taxon>Pseudomonadati</taxon>
        <taxon>Pseudomonadota</taxon>
        <taxon>Gammaproteobacteria</taxon>
        <taxon>Oceanospirillales</taxon>
        <taxon>Hahellaceae</taxon>
        <taxon>Thermohahella</taxon>
    </lineage>
</organism>
<keyword evidence="9 12" id="KW-0472">Membrane</keyword>
<keyword evidence="7 12" id="KW-1133">Transmembrane helix</keyword>
<dbReference type="GO" id="GO:0005886">
    <property type="term" value="C:plasma membrane"/>
    <property type="evidence" value="ECO:0007669"/>
    <property type="project" value="TreeGrafter"/>
</dbReference>
<accession>A0AB39USA8</accession>
<name>A0AB39USA8_9GAMM</name>
<dbReference type="KEGG" id="tcd:AAIA72_08940"/>
<evidence type="ECO:0000256" key="3">
    <source>
        <dbReference type="ARBA" id="ARBA00022475"/>
    </source>
</evidence>
<keyword evidence="10" id="KW-0198">Cysteine biosynthesis</keyword>
<dbReference type="AlphaFoldDB" id="A0AB39USA8"/>
<dbReference type="PANTHER" id="PTHR37468">
    <property type="entry name" value="SULFATE TRANSPORTER CYSZ"/>
    <property type="match status" value="1"/>
</dbReference>
<dbReference type="Pfam" id="PF07264">
    <property type="entry name" value="EI24"/>
    <property type="match status" value="1"/>
</dbReference>
<evidence type="ECO:0000256" key="8">
    <source>
        <dbReference type="ARBA" id="ARBA00023032"/>
    </source>
</evidence>
<feature type="compositionally biased region" description="Basic and acidic residues" evidence="11">
    <location>
        <begin position="270"/>
        <end position="281"/>
    </location>
</feature>
<evidence type="ECO:0000256" key="11">
    <source>
        <dbReference type="SAM" id="MobiDB-lite"/>
    </source>
</evidence>
<proteinExistence type="predicted"/>
<protein>
    <submittedName>
        <fullName evidence="13">Sulfate transporter CysZ</fullName>
    </submittedName>
</protein>
<sequence>MNEMGRGFDYFMEGFRIIRQPGMRRYVWIPIFLNTVIFVFIFRWAWQAFDGWMSSLMGYIPGWLEFVSWLLWGVFAILLVLLIVYAYVFFATLIGAPFYALLAEKVEVRLRGGRRQDAGGWQDWMLLVPRTLWREVVKLLYYLPRALVLFVLGLMPVVQMVSTVLWWLLSAWMMALEFFDYIADNNGQPFSAVKRFARERRALALGFGGSVWVGTLIPFVNLFAIPAAVAGGVACWVREGGLMKPLATMQSGEEASAATGAGRPAATPEQPERPEIVKRLR</sequence>
<evidence type="ECO:0000256" key="5">
    <source>
        <dbReference type="ARBA" id="ARBA00022605"/>
    </source>
</evidence>
<keyword evidence="2" id="KW-0813">Transport</keyword>
<evidence type="ECO:0000256" key="10">
    <source>
        <dbReference type="ARBA" id="ARBA00023192"/>
    </source>
</evidence>
<feature type="region of interest" description="Disordered" evidence="11">
    <location>
        <begin position="253"/>
        <end position="281"/>
    </location>
</feature>
<evidence type="ECO:0000256" key="7">
    <source>
        <dbReference type="ARBA" id="ARBA00022989"/>
    </source>
</evidence>
<dbReference type="EMBL" id="CP154858">
    <property type="protein sequence ID" value="XDT70938.1"/>
    <property type="molecule type" value="Genomic_DNA"/>
</dbReference>
<evidence type="ECO:0000256" key="12">
    <source>
        <dbReference type="SAM" id="Phobius"/>
    </source>
</evidence>
<dbReference type="NCBIfam" id="NF003433">
    <property type="entry name" value="PRK04949.1"/>
    <property type="match status" value="1"/>
</dbReference>
<feature type="transmembrane region" description="Helical" evidence="12">
    <location>
        <begin position="69"/>
        <end position="102"/>
    </location>
</feature>
<gene>
    <name evidence="13" type="primary">cysZ</name>
    <name evidence="13" type="ORF">AAIA72_08940</name>
</gene>